<keyword evidence="6 8" id="KW-1133">Transmembrane helix</keyword>
<dbReference type="PANTHER" id="PTHR34975">
    <property type="entry name" value="SPORE GERMINATION PROTEIN A2"/>
    <property type="match status" value="1"/>
</dbReference>
<dbReference type="RefSeq" id="WP_183582740.1">
    <property type="nucleotide sequence ID" value="NZ_JACHXJ010000002.1"/>
</dbReference>
<dbReference type="PANTHER" id="PTHR34975:SF2">
    <property type="entry name" value="SPORE GERMINATION PROTEIN A2"/>
    <property type="match status" value="1"/>
</dbReference>
<evidence type="ECO:0000256" key="2">
    <source>
        <dbReference type="ARBA" id="ARBA00007998"/>
    </source>
</evidence>
<keyword evidence="3" id="KW-0813">Transport</keyword>
<evidence type="ECO:0000256" key="6">
    <source>
        <dbReference type="ARBA" id="ARBA00022989"/>
    </source>
</evidence>
<dbReference type="GO" id="GO:0016020">
    <property type="term" value="C:membrane"/>
    <property type="evidence" value="ECO:0007669"/>
    <property type="project" value="UniProtKB-SubCell"/>
</dbReference>
<feature type="transmembrane region" description="Helical" evidence="8">
    <location>
        <begin position="189"/>
        <end position="207"/>
    </location>
</feature>
<evidence type="ECO:0000256" key="3">
    <source>
        <dbReference type="ARBA" id="ARBA00022448"/>
    </source>
</evidence>
<evidence type="ECO:0000313" key="10">
    <source>
        <dbReference type="Proteomes" id="UP000517523"/>
    </source>
</evidence>
<reference evidence="9 10" key="1">
    <citation type="submission" date="2020-08" db="EMBL/GenBank/DDBJ databases">
        <title>Genomic Encyclopedia of Type Strains, Phase III (KMG-III): the genomes of soil and plant-associated and newly described type strains.</title>
        <authorList>
            <person name="Whitman W."/>
        </authorList>
    </citation>
    <scope>NUCLEOTIDE SEQUENCE [LARGE SCALE GENOMIC DNA]</scope>
    <source>
        <strain evidence="9 10">CECT 5831</strain>
    </source>
</reference>
<dbReference type="Pfam" id="PF03845">
    <property type="entry name" value="Spore_permease"/>
    <property type="match status" value="1"/>
</dbReference>
<keyword evidence="7 8" id="KW-0472">Membrane</keyword>
<feature type="transmembrane region" description="Helical" evidence="8">
    <location>
        <begin position="268"/>
        <end position="292"/>
    </location>
</feature>
<keyword evidence="5 8" id="KW-0812">Transmembrane</keyword>
<dbReference type="InterPro" id="IPR004761">
    <property type="entry name" value="Spore_GerAB"/>
</dbReference>
<gene>
    <name evidence="9" type="ORF">FHS19_003240</name>
</gene>
<comment type="subcellular location">
    <subcellularLocation>
        <location evidence="1">Membrane</location>
        <topology evidence="1">Multi-pass membrane protein</topology>
    </subcellularLocation>
</comment>
<dbReference type="Proteomes" id="UP000517523">
    <property type="component" value="Unassembled WGS sequence"/>
</dbReference>
<keyword evidence="4" id="KW-0309">Germination</keyword>
<comment type="caution">
    <text evidence="9">The sequence shown here is derived from an EMBL/GenBank/DDBJ whole genome shotgun (WGS) entry which is preliminary data.</text>
</comment>
<feature type="transmembrane region" description="Helical" evidence="8">
    <location>
        <begin position="151"/>
        <end position="169"/>
    </location>
</feature>
<comment type="similarity">
    <text evidence="2">Belongs to the amino acid-polyamine-organocation (APC) superfamily. Spore germination protein (SGP) (TC 2.A.3.9) family.</text>
</comment>
<sequence length="361" mass="42543">MNSVHERYTVSPYLIFFMVQPMLFGLEFLSMSIKPIQLAGQDAWFPLFICAFIAHIVMYMIYQILNQNQADLIQIHQQFFGKWVGGGLNMIFITYFMLVSIYQIRLFIEIIQVWIFPDLETWPVALVLLALTYYMVSGGFRVIVGICMLSFLNQIFFLSMFFTFPYLHFNNLTPIMDHSLMDFIKATKELSFSYRGMEFLLFCYTFIKAPQKSQKWSQWAIISMTILYLVEIFFSLLLFKPEQLPTEIWPALSKYKFVQFPFIERFEFIGSSAMILRIFPIVCLSTWSSGRIMKSMFSVKQRTMLPFFLVLMFIAVCCVPNRKSIEGIQTWISMTGFCILYVYIPFLYILNAIKMKVRRTA</sequence>
<feature type="transmembrane region" description="Helical" evidence="8">
    <location>
        <begin position="83"/>
        <end position="104"/>
    </location>
</feature>
<evidence type="ECO:0000256" key="4">
    <source>
        <dbReference type="ARBA" id="ARBA00022544"/>
    </source>
</evidence>
<evidence type="ECO:0000313" key="9">
    <source>
        <dbReference type="EMBL" id="MBB3128586.1"/>
    </source>
</evidence>
<feature type="transmembrane region" description="Helical" evidence="8">
    <location>
        <begin position="304"/>
        <end position="322"/>
    </location>
</feature>
<accession>A0A839TP50</accession>
<feature type="transmembrane region" description="Helical" evidence="8">
    <location>
        <begin position="219"/>
        <end position="239"/>
    </location>
</feature>
<dbReference type="AlphaFoldDB" id="A0A839TP50"/>
<dbReference type="NCBIfam" id="TIGR00912">
    <property type="entry name" value="2A0309"/>
    <property type="match status" value="1"/>
</dbReference>
<proteinExistence type="inferred from homology"/>
<evidence type="ECO:0000256" key="7">
    <source>
        <dbReference type="ARBA" id="ARBA00023136"/>
    </source>
</evidence>
<feature type="transmembrane region" description="Helical" evidence="8">
    <location>
        <begin position="328"/>
        <end position="350"/>
    </location>
</feature>
<dbReference type="EMBL" id="JACHXJ010000002">
    <property type="protein sequence ID" value="MBB3128586.1"/>
    <property type="molecule type" value="Genomic_DNA"/>
</dbReference>
<feature type="transmembrane region" description="Helical" evidence="8">
    <location>
        <begin position="43"/>
        <end position="62"/>
    </location>
</feature>
<evidence type="ECO:0000256" key="1">
    <source>
        <dbReference type="ARBA" id="ARBA00004141"/>
    </source>
</evidence>
<evidence type="ECO:0000256" key="8">
    <source>
        <dbReference type="SAM" id="Phobius"/>
    </source>
</evidence>
<feature type="transmembrane region" description="Helical" evidence="8">
    <location>
        <begin position="124"/>
        <end position="144"/>
    </location>
</feature>
<name>A0A839TP50_9BACL</name>
<feature type="transmembrane region" description="Helical" evidence="8">
    <location>
        <begin position="12"/>
        <end position="31"/>
    </location>
</feature>
<dbReference type="GO" id="GO:0009847">
    <property type="term" value="P:spore germination"/>
    <property type="evidence" value="ECO:0007669"/>
    <property type="project" value="InterPro"/>
</dbReference>
<evidence type="ECO:0000256" key="5">
    <source>
        <dbReference type="ARBA" id="ARBA00022692"/>
    </source>
</evidence>
<organism evidence="9 10">
    <name type="scientific">Paenibacillus rhizosphaerae</name>
    <dbReference type="NCBI Taxonomy" id="297318"/>
    <lineage>
        <taxon>Bacteria</taxon>
        <taxon>Bacillati</taxon>
        <taxon>Bacillota</taxon>
        <taxon>Bacilli</taxon>
        <taxon>Bacillales</taxon>
        <taxon>Paenibacillaceae</taxon>
        <taxon>Paenibacillus</taxon>
    </lineage>
</organism>
<protein>
    <submittedName>
        <fullName evidence="9">Spore germination protein (Amino acid permease)</fullName>
    </submittedName>
</protein>